<comment type="caution">
    <text evidence="2">The sequence shown here is derived from an EMBL/GenBank/DDBJ whole genome shotgun (WGS) entry which is preliminary data.</text>
</comment>
<name>A0A167WB97_9HYPO</name>
<accession>A0A167WB97</accession>
<protein>
    <recommendedName>
        <fullName evidence="4">General substrate transporter</fullName>
    </recommendedName>
</protein>
<sequence length="154" mass="16839">MLVSASFGVANTVFVYGATSAAFCVVMCFVIPEIKNRSYVELNELFELRVSTRQFAAFIFPNHNPDTSHAYYGSIARFLQNSASSAPALDNFGLDSTVSTIAPSRQSSPPLLFGPLCYKRKIGSDSFSNVELVVDPTSGDVAARKRFRKLKTLP</sequence>
<keyword evidence="1" id="KW-0812">Transmembrane</keyword>
<keyword evidence="1" id="KW-0472">Membrane</keyword>
<proteinExistence type="predicted"/>
<keyword evidence="1" id="KW-1133">Transmembrane helix</keyword>
<gene>
    <name evidence="2" type="ORF">SPI_03732</name>
</gene>
<dbReference type="Proteomes" id="UP000076874">
    <property type="component" value="Unassembled WGS sequence"/>
</dbReference>
<evidence type="ECO:0008006" key="4">
    <source>
        <dbReference type="Google" id="ProtNLM"/>
    </source>
</evidence>
<evidence type="ECO:0000256" key="1">
    <source>
        <dbReference type="SAM" id="Phobius"/>
    </source>
</evidence>
<reference evidence="2 3" key="1">
    <citation type="journal article" date="2016" name="Genome Biol. Evol.">
        <title>Divergent and convergent evolution of fungal pathogenicity.</title>
        <authorList>
            <person name="Shang Y."/>
            <person name="Xiao G."/>
            <person name="Zheng P."/>
            <person name="Cen K."/>
            <person name="Zhan S."/>
            <person name="Wang C."/>
        </authorList>
    </citation>
    <scope>NUCLEOTIDE SEQUENCE [LARGE SCALE GENOMIC DNA]</scope>
    <source>
        <strain evidence="2 3">RCEF 264</strain>
    </source>
</reference>
<evidence type="ECO:0000313" key="2">
    <source>
        <dbReference type="EMBL" id="OAA63569.1"/>
    </source>
</evidence>
<organism evidence="2 3">
    <name type="scientific">Niveomyces insectorum RCEF 264</name>
    <dbReference type="NCBI Taxonomy" id="1081102"/>
    <lineage>
        <taxon>Eukaryota</taxon>
        <taxon>Fungi</taxon>
        <taxon>Dikarya</taxon>
        <taxon>Ascomycota</taxon>
        <taxon>Pezizomycotina</taxon>
        <taxon>Sordariomycetes</taxon>
        <taxon>Hypocreomycetidae</taxon>
        <taxon>Hypocreales</taxon>
        <taxon>Cordycipitaceae</taxon>
        <taxon>Niveomyces</taxon>
    </lineage>
</organism>
<dbReference type="AlphaFoldDB" id="A0A167WB97"/>
<dbReference type="EMBL" id="AZHD01000005">
    <property type="protein sequence ID" value="OAA63569.1"/>
    <property type="molecule type" value="Genomic_DNA"/>
</dbReference>
<keyword evidence="3" id="KW-1185">Reference proteome</keyword>
<feature type="transmembrane region" description="Helical" evidence="1">
    <location>
        <begin position="12"/>
        <end position="31"/>
    </location>
</feature>
<evidence type="ECO:0000313" key="3">
    <source>
        <dbReference type="Proteomes" id="UP000076874"/>
    </source>
</evidence>